<feature type="region of interest" description="Disordered" evidence="1">
    <location>
        <begin position="56"/>
        <end position="137"/>
    </location>
</feature>
<dbReference type="EMBL" id="JABFTP020000001">
    <property type="protein sequence ID" value="KAL3266994.1"/>
    <property type="molecule type" value="Genomic_DNA"/>
</dbReference>
<gene>
    <name evidence="2" type="ORF">HHI36_011142</name>
</gene>
<proteinExistence type="predicted"/>
<name>A0ABD2MKS9_9CUCU</name>
<organism evidence="2 3">
    <name type="scientific">Cryptolaemus montrouzieri</name>
    <dbReference type="NCBI Taxonomy" id="559131"/>
    <lineage>
        <taxon>Eukaryota</taxon>
        <taxon>Metazoa</taxon>
        <taxon>Ecdysozoa</taxon>
        <taxon>Arthropoda</taxon>
        <taxon>Hexapoda</taxon>
        <taxon>Insecta</taxon>
        <taxon>Pterygota</taxon>
        <taxon>Neoptera</taxon>
        <taxon>Endopterygota</taxon>
        <taxon>Coleoptera</taxon>
        <taxon>Polyphaga</taxon>
        <taxon>Cucujiformia</taxon>
        <taxon>Coccinelloidea</taxon>
        <taxon>Coccinellidae</taxon>
        <taxon>Scymninae</taxon>
        <taxon>Scymnini</taxon>
        <taxon>Cryptolaemus</taxon>
    </lineage>
</organism>
<protein>
    <submittedName>
        <fullName evidence="2">Uncharacterized protein</fullName>
    </submittedName>
</protein>
<evidence type="ECO:0000256" key="1">
    <source>
        <dbReference type="SAM" id="MobiDB-lite"/>
    </source>
</evidence>
<comment type="caution">
    <text evidence="2">The sequence shown here is derived from an EMBL/GenBank/DDBJ whole genome shotgun (WGS) entry which is preliminary data.</text>
</comment>
<sequence>MECYISRQKGHIAIKSPNTTQDNTQITTNRTQNGEATIQNTTLISDNMKEQCITSHVTKGKVNDSPNRKPLSESITTQESTINTLPDNLEGLSDEANKTSMPPPIVQKEPKLNIENSTSSEKKEKKPQNRNRAQWKT</sequence>
<reference evidence="2 3" key="1">
    <citation type="journal article" date="2021" name="BMC Biol.">
        <title>Horizontally acquired antibacterial genes associated with adaptive radiation of ladybird beetles.</title>
        <authorList>
            <person name="Li H.S."/>
            <person name="Tang X.F."/>
            <person name="Huang Y.H."/>
            <person name="Xu Z.Y."/>
            <person name="Chen M.L."/>
            <person name="Du X.Y."/>
            <person name="Qiu B.Y."/>
            <person name="Chen P.T."/>
            <person name="Zhang W."/>
            <person name="Slipinski A."/>
            <person name="Escalona H.E."/>
            <person name="Waterhouse R.M."/>
            <person name="Zwick A."/>
            <person name="Pang H."/>
        </authorList>
    </citation>
    <scope>NUCLEOTIDE SEQUENCE [LARGE SCALE GENOMIC DNA]</scope>
    <source>
        <strain evidence="2">SYSU2018</strain>
    </source>
</reference>
<dbReference type="AlphaFoldDB" id="A0ABD2MKS9"/>
<feature type="compositionally biased region" description="Polar residues" evidence="1">
    <location>
        <begin position="73"/>
        <end position="86"/>
    </location>
</feature>
<accession>A0ABD2MKS9</accession>
<keyword evidence="3" id="KW-1185">Reference proteome</keyword>
<evidence type="ECO:0000313" key="3">
    <source>
        <dbReference type="Proteomes" id="UP001516400"/>
    </source>
</evidence>
<evidence type="ECO:0000313" key="2">
    <source>
        <dbReference type="EMBL" id="KAL3266994.1"/>
    </source>
</evidence>
<dbReference type="Proteomes" id="UP001516400">
    <property type="component" value="Unassembled WGS sequence"/>
</dbReference>